<accession>A0A1A9VCE5</accession>
<keyword evidence="3" id="KW-1185">Reference proteome</keyword>
<protein>
    <submittedName>
        <fullName evidence="2">Uncharacterized protein</fullName>
    </submittedName>
</protein>
<name>A0A1A9VCE5_GLOAU</name>
<feature type="compositionally biased region" description="Acidic residues" evidence="1">
    <location>
        <begin position="61"/>
        <end position="87"/>
    </location>
</feature>
<reference evidence="2" key="1">
    <citation type="submission" date="2020-05" db="UniProtKB">
        <authorList>
            <consortium name="EnsemblMetazoa"/>
        </authorList>
    </citation>
    <scope>IDENTIFICATION</scope>
    <source>
        <strain evidence="2">TTRI</strain>
    </source>
</reference>
<organism evidence="2 3">
    <name type="scientific">Glossina austeni</name>
    <name type="common">Savannah tsetse fly</name>
    <dbReference type="NCBI Taxonomy" id="7395"/>
    <lineage>
        <taxon>Eukaryota</taxon>
        <taxon>Metazoa</taxon>
        <taxon>Ecdysozoa</taxon>
        <taxon>Arthropoda</taxon>
        <taxon>Hexapoda</taxon>
        <taxon>Insecta</taxon>
        <taxon>Pterygota</taxon>
        <taxon>Neoptera</taxon>
        <taxon>Endopterygota</taxon>
        <taxon>Diptera</taxon>
        <taxon>Brachycera</taxon>
        <taxon>Muscomorpha</taxon>
        <taxon>Hippoboscoidea</taxon>
        <taxon>Glossinidae</taxon>
        <taxon>Glossina</taxon>
    </lineage>
</organism>
<evidence type="ECO:0000313" key="3">
    <source>
        <dbReference type="Proteomes" id="UP000078200"/>
    </source>
</evidence>
<dbReference type="Proteomes" id="UP000078200">
    <property type="component" value="Unassembled WGS sequence"/>
</dbReference>
<feature type="region of interest" description="Disordered" evidence="1">
    <location>
        <begin position="55"/>
        <end position="87"/>
    </location>
</feature>
<evidence type="ECO:0000313" key="2">
    <source>
        <dbReference type="EnsemblMetazoa" id="GAUT032808-PA"/>
    </source>
</evidence>
<sequence length="167" mass="18156">MFTSRVTSYGLLVGKFGLTSSSPIDCTAELLDSGSYLVSLAPFKLPPLTLSVPDDIHNDDCDRDDDDDDNDDDDDDNDYDENEDDDGVIGDVMNGMLFLVNDVNVITFIYGKRLHLRLLLLYACTCLKLFANFVGDCSSNSSSISRSSSSSSYSPITDGNSSSNANM</sequence>
<dbReference type="EnsemblMetazoa" id="GAUT032808-RA">
    <property type="protein sequence ID" value="GAUT032808-PA"/>
    <property type="gene ID" value="GAUT032808"/>
</dbReference>
<dbReference type="VEuPathDB" id="VectorBase:GAUT032808"/>
<feature type="region of interest" description="Disordered" evidence="1">
    <location>
        <begin position="143"/>
        <end position="167"/>
    </location>
</feature>
<dbReference type="AlphaFoldDB" id="A0A1A9VCE5"/>
<feature type="compositionally biased region" description="Low complexity" evidence="1">
    <location>
        <begin position="143"/>
        <end position="154"/>
    </location>
</feature>
<feature type="compositionally biased region" description="Polar residues" evidence="1">
    <location>
        <begin position="155"/>
        <end position="167"/>
    </location>
</feature>
<proteinExistence type="predicted"/>
<evidence type="ECO:0000256" key="1">
    <source>
        <dbReference type="SAM" id="MobiDB-lite"/>
    </source>
</evidence>